<evidence type="ECO:0000313" key="2">
    <source>
        <dbReference type="EMBL" id="VEL37646.1"/>
    </source>
</evidence>
<sequence>MTKLADNADYDGGETSGNVPCRRSDSGNYHMYGLQTRYVPLGLSEIKFAQGTLVERAVETMPDICKHRNRSRHPAR</sequence>
<comment type="caution">
    <text evidence="2">The sequence shown here is derived from an EMBL/GenBank/DDBJ whole genome shotgun (WGS) entry which is preliminary data.</text>
</comment>
<reference evidence="2" key="1">
    <citation type="submission" date="2018-11" db="EMBL/GenBank/DDBJ databases">
        <authorList>
            <consortium name="Pathogen Informatics"/>
        </authorList>
    </citation>
    <scope>NUCLEOTIDE SEQUENCE</scope>
</reference>
<dbReference type="Proteomes" id="UP000784294">
    <property type="component" value="Unassembled WGS sequence"/>
</dbReference>
<organism evidence="2 3">
    <name type="scientific">Protopolystoma xenopodis</name>
    <dbReference type="NCBI Taxonomy" id="117903"/>
    <lineage>
        <taxon>Eukaryota</taxon>
        <taxon>Metazoa</taxon>
        <taxon>Spiralia</taxon>
        <taxon>Lophotrochozoa</taxon>
        <taxon>Platyhelminthes</taxon>
        <taxon>Monogenea</taxon>
        <taxon>Polyopisthocotylea</taxon>
        <taxon>Polystomatidea</taxon>
        <taxon>Polystomatidae</taxon>
        <taxon>Protopolystoma</taxon>
    </lineage>
</organism>
<evidence type="ECO:0000313" key="3">
    <source>
        <dbReference type="Proteomes" id="UP000784294"/>
    </source>
</evidence>
<protein>
    <submittedName>
        <fullName evidence="2">Uncharacterized protein</fullName>
    </submittedName>
</protein>
<proteinExistence type="predicted"/>
<accession>A0A448XIQ7</accession>
<keyword evidence="3" id="KW-1185">Reference proteome</keyword>
<dbReference type="EMBL" id="CAAALY010255574">
    <property type="protein sequence ID" value="VEL37646.1"/>
    <property type="molecule type" value="Genomic_DNA"/>
</dbReference>
<feature type="region of interest" description="Disordered" evidence="1">
    <location>
        <begin position="1"/>
        <end position="26"/>
    </location>
</feature>
<evidence type="ECO:0000256" key="1">
    <source>
        <dbReference type="SAM" id="MobiDB-lite"/>
    </source>
</evidence>
<dbReference type="AlphaFoldDB" id="A0A448XIQ7"/>
<name>A0A448XIQ7_9PLAT</name>
<gene>
    <name evidence="2" type="ORF">PXEA_LOCUS31086</name>
</gene>